<reference evidence="1" key="1">
    <citation type="submission" date="2021-05" db="EMBL/GenBank/DDBJ databases">
        <authorList>
            <person name="Pan Q."/>
            <person name="Jouanno E."/>
            <person name="Zahm M."/>
            <person name="Klopp C."/>
            <person name="Cabau C."/>
            <person name="Louis A."/>
            <person name="Berthelot C."/>
            <person name="Parey E."/>
            <person name="Roest Crollius H."/>
            <person name="Montfort J."/>
            <person name="Robinson-Rechavi M."/>
            <person name="Bouchez O."/>
            <person name="Lampietro C."/>
            <person name="Lopez Roques C."/>
            <person name="Donnadieu C."/>
            <person name="Postlethwait J."/>
            <person name="Bobe J."/>
            <person name="Dillon D."/>
            <person name="Chandos A."/>
            <person name="von Hippel F."/>
            <person name="Guiguen Y."/>
        </authorList>
    </citation>
    <scope>NUCLEOTIDE SEQUENCE</scope>
    <source>
        <strain evidence="1">YG-Jan2019</strain>
    </source>
</reference>
<sequence length="100" mass="11791">MVPVANKAVTSLFVYKDHYVTGFCHWVLHITRGMDNHRTMGALNEIPKEKKTNHQGRKEPKRWLHKAEGHREEDQTQTEVYCTPYDWWEFQGISVWPPAA</sequence>
<name>A0ACC2FST3_DALPE</name>
<accession>A0ACC2FST3</accession>
<proteinExistence type="predicted"/>
<evidence type="ECO:0000313" key="1">
    <source>
        <dbReference type="EMBL" id="KAJ7994362.1"/>
    </source>
</evidence>
<organism evidence="1 2">
    <name type="scientific">Dallia pectoralis</name>
    <name type="common">Alaska blackfish</name>
    <dbReference type="NCBI Taxonomy" id="75939"/>
    <lineage>
        <taxon>Eukaryota</taxon>
        <taxon>Metazoa</taxon>
        <taxon>Chordata</taxon>
        <taxon>Craniata</taxon>
        <taxon>Vertebrata</taxon>
        <taxon>Euteleostomi</taxon>
        <taxon>Actinopterygii</taxon>
        <taxon>Neopterygii</taxon>
        <taxon>Teleostei</taxon>
        <taxon>Protacanthopterygii</taxon>
        <taxon>Esociformes</taxon>
        <taxon>Umbridae</taxon>
        <taxon>Dallia</taxon>
    </lineage>
</organism>
<dbReference type="EMBL" id="CM055750">
    <property type="protein sequence ID" value="KAJ7994362.1"/>
    <property type="molecule type" value="Genomic_DNA"/>
</dbReference>
<dbReference type="Proteomes" id="UP001157502">
    <property type="component" value="Chromosome 23"/>
</dbReference>
<gene>
    <name evidence="1" type="ORF">DPEC_G00265070</name>
</gene>
<protein>
    <submittedName>
        <fullName evidence="1">Uncharacterized protein</fullName>
    </submittedName>
</protein>
<keyword evidence="2" id="KW-1185">Reference proteome</keyword>
<evidence type="ECO:0000313" key="2">
    <source>
        <dbReference type="Proteomes" id="UP001157502"/>
    </source>
</evidence>
<comment type="caution">
    <text evidence="1">The sequence shown here is derived from an EMBL/GenBank/DDBJ whole genome shotgun (WGS) entry which is preliminary data.</text>
</comment>